<dbReference type="InterPro" id="IPR001173">
    <property type="entry name" value="Glyco_trans_2-like"/>
</dbReference>
<sequence>MSSPIVTVIVPGRDVGAFAAEAIASLRAQQLERWHAILVDDGSIDETAQIFADAAASDDRFTLVRHDVARGLGAARNVALDLVETPFVGFLDADDVMLPGALAALVGALEHSGSDIAVGAYVRLRPDVDGGYSPGVVQPWVSAATDPARSGATLTDHPDVSGNIVAWSKVSRIELWRRGGIRFTEGRAYEDQVVAQLLYTKARGIDVVPDVVVHWRERADGSSITQHKAAVPVLHDYLDGLRGGLAVLDAGGHRGAAASRVRLILDMDTPPLVRIARAHVDDAYRRAVGDFVRELGARAEREQLVLDATSAPLLGAARLW</sequence>
<dbReference type="PANTHER" id="PTHR22916:SF3">
    <property type="entry name" value="UDP-GLCNAC:BETAGAL BETA-1,3-N-ACETYLGLUCOSAMINYLTRANSFERASE-LIKE PROTEIN 1"/>
    <property type="match status" value="1"/>
</dbReference>
<keyword evidence="2" id="KW-0808">Transferase</keyword>
<dbReference type="InterPro" id="IPR029044">
    <property type="entry name" value="Nucleotide-diphossugar_trans"/>
</dbReference>
<protein>
    <submittedName>
        <fullName evidence="2">Glycosyltransferase family 2 protein</fullName>
        <ecNumber evidence="2">2.4.-.-</ecNumber>
    </submittedName>
</protein>
<dbReference type="PANTHER" id="PTHR22916">
    <property type="entry name" value="GLYCOSYLTRANSFERASE"/>
    <property type="match status" value="1"/>
</dbReference>
<name>A0ABT6ZBC0_9MICO</name>
<evidence type="ECO:0000313" key="2">
    <source>
        <dbReference type="EMBL" id="MDJ1113456.1"/>
    </source>
</evidence>
<dbReference type="Gene3D" id="3.90.550.10">
    <property type="entry name" value="Spore Coat Polysaccharide Biosynthesis Protein SpsA, Chain A"/>
    <property type="match status" value="1"/>
</dbReference>
<feature type="domain" description="Glycosyltransferase 2-like" evidence="1">
    <location>
        <begin position="7"/>
        <end position="124"/>
    </location>
</feature>
<dbReference type="CDD" id="cd00761">
    <property type="entry name" value="Glyco_tranf_GTA_type"/>
    <property type="match status" value="1"/>
</dbReference>
<dbReference type="SUPFAM" id="SSF53448">
    <property type="entry name" value="Nucleotide-diphospho-sugar transferases"/>
    <property type="match status" value="1"/>
</dbReference>
<reference evidence="2 3" key="1">
    <citation type="submission" date="2023-05" db="EMBL/GenBank/DDBJ databases">
        <title>Microbacterium dauci sp.nov., Isolated from Carrot Rhizosphere Soil.</title>
        <authorList>
            <person name="Xiao Z."/>
            <person name="Zheng J."/>
        </authorList>
    </citation>
    <scope>NUCLEOTIDE SEQUENCE [LARGE SCALE GENOMIC DNA]</scope>
    <source>
        <strain evidence="2 3">LX3-4</strain>
    </source>
</reference>
<keyword evidence="2" id="KW-0328">Glycosyltransferase</keyword>
<proteinExistence type="predicted"/>
<evidence type="ECO:0000259" key="1">
    <source>
        <dbReference type="Pfam" id="PF00535"/>
    </source>
</evidence>
<dbReference type="GO" id="GO:0016757">
    <property type="term" value="F:glycosyltransferase activity"/>
    <property type="evidence" value="ECO:0007669"/>
    <property type="project" value="UniProtKB-KW"/>
</dbReference>
<dbReference type="Pfam" id="PF00535">
    <property type="entry name" value="Glycos_transf_2"/>
    <property type="match status" value="1"/>
</dbReference>
<dbReference type="EMBL" id="JASJND010000001">
    <property type="protein sequence ID" value="MDJ1113456.1"/>
    <property type="molecule type" value="Genomic_DNA"/>
</dbReference>
<accession>A0ABT6ZBC0</accession>
<dbReference type="EC" id="2.4.-.-" evidence="2"/>
<keyword evidence="3" id="KW-1185">Reference proteome</keyword>
<comment type="caution">
    <text evidence="2">The sequence shown here is derived from an EMBL/GenBank/DDBJ whole genome shotgun (WGS) entry which is preliminary data.</text>
</comment>
<organism evidence="2 3">
    <name type="scientific">Microbacterium dauci</name>
    <dbReference type="NCBI Taxonomy" id="3048008"/>
    <lineage>
        <taxon>Bacteria</taxon>
        <taxon>Bacillati</taxon>
        <taxon>Actinomycetota</taxon>
        <taxon>Actinomycetes</taxon>
        <taxon>Micrococcales</taxon>
        <taxon>Microbacteriaceae</taxon>
        <taxon>Microbacterium</taxon>
    </lineage>
</organism>
<dbReference type="Proteomes" id="UP001321481">
    <property type="component" value="Unassembled WGS sequence"/>
</dbReference>
<gene>
    <name evidence="2" type="ORF">QNI14_03205</name>
</gene>
<evidence type="ECO:0000313" key="3">
    <source>
        <dbReference type="Proteomes" id="UP001321481"/>
    </source>
</evidence>
<dbReference type="RefSeq" id="WP_283714760.1">
    <property type="nucleotide sequence ID" value="NZ_JASJND010000001.1"/>
</dbReference>